<dbReference type="PANTHER" id="PTHR37478">
    <property type="match status" value="1"/>
</dbReference>
<dbReference type="InterPro" id="IPR013324">
    <property type="entry name" value="RNA_pol_sigma_r3/r4-like"/>
</dbReference>
<dbReference type="AlphaFoldDB" id="A0A9D1N416"/>
<comment type="similarity">
    <text evidence="1">Belongs to the UPF0251 family.</text>
</comment>
<dbReference type="Gene3D" id="1.10.10.10">
    <property type="entry name" value="Winged helix-like DNA-binding domain superfamily/Winged helix DNA-binding domain"/>
    <property type="match status" value="1"/>
</dbReference>
<organism evidence="2 3">
    <name type="scientific">Candidatus Aphodomorpha intestinavium</name>
    <dbReference type="NCBI Taxonomy" id="2840672"/>
    <lineage>
        <taxon>Bacteria</taxon>
        <taxon>Bacillati</taxon>
        <taxon>Bacillota</taxon>
        <taxon>Clostridia</taxon>
        <taxon>Eubacteriales</taxon>
        <taxon>Candidatus Aphodomorpha</taxon>
    </lineage>
</organism>
<evidence type="ECO:0000313" key="2">
    <source>
        <dbReference type="EMBL" id="HIU94680.1"/>
    </source>
</evidence>
<dbReference type="Proteomes" id="UP000824128">
    <property type="component" value="Unassembled WGS sequence"/>
</dbReference>
<evidence type="ECO:0000256" key="1">
    <source>
        <dbReference type="ARBA" id="ARBA00009350"/>
    </source>
</evidence>
<name>A0A9D1N416_9FIRM</name>
<dbReference type="InterPro" id="IPR002852">
    <property type="entry name" value="UPF0251"/>
</dbReference>
<sequence length="134" mass="14720">MPRPPRCRRVCALPEETEFGPRRAACRGGAVVMTVDEYEAIRLIDLGGLTQEQCAAQMDVARTTVTGIYESARKKLAEAIVNGRRLRIEGGSYRVCETAGACPHRARHACPRRRCGENAAAGQPADTERPEREP</sequence>
<dbReference type="Pfam" id="PF02001">
    <property type="entry name" value="DUF134"/>
    <property type="match status" value="1"/>
</dbReference>
<reference evidence="2" key="2">
    <citation type="journal article" date="2021" name="PeerJ">
        <title>Extensive microbial diversity within the chicken gut microbiome revealed by metagenomics and culture.</title>
        <authorList>
            <person name="Gilroy R."/>
            <person name="Ravi A."/>
            <person name="Getino M."/>
            <person name="Pursley I."/>
            <person name="Horton D.L."/>
            <person name="Alikhan N.F."/>
            <person name="Baker D."/>
            <person name="Gharbi K."/>
            <person name="Hall N."/>
            <person name="Watson M."/>
            <person name="Adriaenssens E.M."/>
            <person name="Foster-Nyarko E."/>
            <person name="Jarju S."/>
            <person name="Secka A."/>
            <person name="Antonio M."/>
            <person name="Oren A."/>
            <person name="Chaudhuri R.R."/>
            <person name="La Ragione R."/>
            <person name="Hildebrand F."/>
            <person name="Pallen M.J."/>
        </authorList>
    </citation>
    <scope>NUCLEOTIDE SEQUENCE</scope>
    <source>
        <strain evidence="2">ChiGjej2B2-16831</strain>
    </source>
</reference>
<evidence type="ECO:0000313" key="3">
    <source>
        <dbReference type="Proteomes" id="UP000824128"/>
    </source>
</evidence>
<dbReference type="InterPro" id="IPR036388">
    <property type="entry name" value="WH-like_DNA-bd_sf"/>
</dbReference>
<protein>
    <submittedName>
        <fullName evidence="2">DUF134 domain-containing protein</fullName>
    </submittedName>
</protein>
<comment type="caution">
    <text evidence="2">The sequence shown here is derived from an EMBL/GenBank/DDBJ whole genome shotgun (WGS) entry which is preliminary data.</text>
</comment>
<dbReference type="SUPFAM" id="SSF88659">
    <property type="entry name" value="Sigma3 and sigma4 domains of RNA polymerase sigma factors"/>
    <property type="match status" value="1"/>
</dbReference>
<gene>
    <name evidence="2" type="ORF">IAD24_05915</name>
</gene>
<dbReference type="EMBL" id="DVNZ01000189">
    <property type="protein sequence ID" value="HIU94680.1"/>
    <property type="molecule type" value="Genomic_DNA"/>
</dbReference>
<dbReference type="PANTHER" id="PTHR37478:SF2">
    <property type="entry name" value="UPF0251 PROTEIN TK0562"/>
    <property type="match status" value="1"/>
</dbReference>
<accession>A0A9D1N416</accession>
<proteinExistence type="inferred from homology"/>
<reference evidence="2" key="1">
    <citation type="submission" date="2020-10" db="EMBL/GenBank/DDBJ databases">
        <authorList>
            <person name="Gilroy R."/>
        </authorList>
    </citation>
    <scope>NUCLEOTIDE SEQUENCE</scope>
    <source>
        <strain evidence="2">ChiGjej2B2-16831</strain>
    </source>
</reference>